<gene>
    <name evidence="1" type="ORF">AFUS01_LOCUS29596</name>
</gene>
<protein>
    <submittedName>
        <fullName evidence="1">Uncharacterized protein</fullName>
    </submittedName>
</protein>
<evidence type="ECO:0000313" key="2">
    <source>
        <dbReference type="Proteomes" id="UP000708208"/>
    </source>
</evidence>
<name>A0A8J2KST1_9HEXA</name>
<evidence type="ECO:0000313" key="1">
    <source>
        <dbReference type="EMBL" id="CAG7819126.1"/>
    </source>
</evidence>
<keyword evidence="2" id="KW-1185">Reference proteome</keyword>
<reference evidence="1" key="1">
    <citation type="submission" date="2021-06" db="EMBL/GenBank/DDBJ databases">
        <authorList>
            <person name="Hodson N. C."/>
            <person name="Mongue J. A."/>
            <person name="Jaron S. K."/>
        </authorList>
    </citation>
    <scope>NUCLEOTIDE SEQUENCE</scope>
</reference>
<accession>A0A8J2KST1</accession>
<sequence length="72" mass="8050">VTALVCHTPWASSRRWCSTKVVINVISKNEGSSCHFPYNGCIVSGFMEEVSKLEGNYPESHGPIVFFLNLKF</sequence>
<feature type="non-terminal residue" evidence="1">
    <location>
        <position position="72"/>
    </location>
</feature>
<proteinExistence type="predicted"/>
<comment type="caution">
    <text evidence="1">The sequence shown here is derived from an EMBL/GenBank/DDBJ whole genome shotgun (WGS) entry which is preliminary data.</text>
</comment>
<dbReference type="EMBL" id="CAJVCH010440357">
    <property type="protein sequence ID" value="CAG7819126.1"/>
    <property type="molecule type" value="Genomic_DNA"/>
</dbReference>
<dbReference type="Proteomes" id="UP000708208">
    <property type="component" value="Unassembled WGS sequence"/>
</dbReference>
<dbReference type="AlphaFoldDB" id="A0A8J2KST1"/>
<organism evidence="1 2">
    <name type="scientific">Allacma fusca</name>
    <dbReference type="NCBI Taxonomy" id="39272"/>
    <lineage>
        <taxon>Eukaryota</taxon>
        <taxon>Metazoa</taxon>
        <taxon>Ecdysozoa</taxon>
        <taxon>Arthropoda</taxon>
        <taxon>Hexapoda</taxon>
        <taxon>Collembola</taxon>
        <taxon>Symphypleona</taxon>
        <taxon>Sminthuridae</taxon>
        <taxon>Allacma</taxon>
    </lineage>
</organism>